<name>A0A3Q1JA76_ANATE</name>
<keyword evidence="3" id="KW-1185">Reference proteome</keyword>
<dbReference type="AlphaFoldDB" id="A0A3Q1JA76"/>
<protein>
    <recommendedName>
        <fullName evidence="1">Ig-like domain-containing protein</fullName>
    </recommendedName>
</protein>
<dbReference type="Gene3D" id="2.60.40.10">
    <property type="entry name" value="Immunoglobulins"/>
    <property type="match status" value="3"/>
</dbReference>
<evidence type="ECO:0000313" key="2">
    <source>
        <dbReference type="Ensembl" id="ENSATEP00000031827.2"/>
    </source>
</evidence>
<dbReference type="InterPro" id="IPR007110">
    <property type="entry name" value="Ig-like_dom"/>
</dbReference>
<dbReference type="InterPro" id="IPR003599">
    <property type="entry name" value="Ig_sub"/>
</dbReference>
<dbReference type="Ensembl" id="ENSATET00000032294.2">
    <property type="protein sequence ID" value="ENSATEP00000031827.2"/>
    <property type="gene ID" value="ENSATEG00000000188.3"/>
</dbReference>
<dbReference type="SMART" id="SM00409">
    <property type="entry name" value="IG"/>
    <property type="match status" value="2"/>
</dbReference>
<feature type="domain" description="Ig-like" evidence="1">
    <location>
        <begin position="181"/>
        <end position="260"/>
    </location>
</feature>
<dbReference type="InterPro" id="IPR003598">
    <property type="entry name" value="Ig_sub2"/>
</dbReference>
<organism evidence="2 3">
    <name type="scientific">Anabas testudineus</name>
    <name type="common">Climbing perch</name>
    <name type="synonym">Anthias testudineus</name>
    <dbReference type="NCBI Taxonomy" id="64144"/>
    <lineage>
        <taxon>Eukaryota</taxon>
        <taxon>Metazoa</taxon>
        <taxon>Chordata</taxon>
        <taxon>Craniata</taxon>
        <taxon>Vertebrata</taxon>
        <taxon>Euteleostomi</taxon>
        <taxon>Actinopterygii</taxon>
        <taxon>Neopterygii</taxon>
        <taxon>Teleostei</taxon>
        <taxon>Neoteleostei</taxon>
        <taxon>Acanthomorphata</taxon>
        <taxon>Anabantaria</taxon>
        <taxon>Anabantiformes</taxon>
        <taxon>Anabantoidei</taxon>
        <taxon>Anabantidae</taxon>
        <taxon>Anabas</taxon>
    </lineage>
</organism>
<dbReference type="InterPro" id="IPR036179">
    <property type="entry name" value="Ig-like_dom_sf"/>
</dbReference>
<dbReference type="Proteomes" id="UP000265040">
    <property type="component" value="Chromosome 1"/>
</dbReference>
<reference evidence="2" key="2">
    <citation type="submission" date="2025-08" db="UniProtKB">
        <authorList>
            <consortium name="Ensembl"/>
        </authorList>
    </citation>
    <scope>IDENTIFICATION</scope>
</reference>
<accession>A0A3Q1JA76</accession>
<evidence type="ECO:0000259" key="1">
    <source>
        <dbReference type="PROSITE" id="PS50835"/>
    </source>
</evidence>
<proteinExistence type="predicted"/>
<dbReference type="PANTHER" id="PTHR46013:SF4">
    <property type="entry name" value="B-CELL RECEPTOR CD22-RELATED"/>
    <property type="match status" value="1"/>
</dbReference>
<dbReference type="Pfam" id="PF13895">
    <property type="entry name" value="Ig_2"/>
    <property type="match status" value="2"/>
</dbReference>
<feature type="domain" description="Ig-like" evidence="1">
    <location>
        <begin position="95"/>
        <end position="171"/>
    </location>
</feature>
<reference evidence="2" key="1">
    <citation type="submission" date="2021-04" db="EMBL/GenBank/DDBJ databases">
        <authorList>
            <consortium name="Wellcome Sanger Institute Data Sharing"/>
        </authorList>
    </citation>
    <scope>NUCLEOTIDE SEQUENCE [LARGE SCALE GENOMIC DNA]</scope>
</reference>
<dbReference type="PROSITE" id="PS50835">
    <property type="entry name" value="IG_LIKE"/>
    <property type="match status" value="2"/>
</dbReference>
<reference evidence="2" key="3">
    <citation type="submission" date="2025-09" db="UniProtKB">
        <authorList>
            <consortium name="Ensembl"/>
        </authorList>
    </citation>
    <scope>IDENTIFICATION</scope>
</reference>
<dbReference type="GeneTree" id="ENSGT01010000222294"/>
<sequence length="291" mass="32773">VIIIIIIIQATADRTDRSVCVSKGSSVNISCTYNSYYKVTSKFWFRPERGPQWKNPSQSEDLRTDSQRKPGSTVTLINIYKHRVIIICSHQYSDPSIRPSVLVSPSEIVEGISVTLTCSSDTNPAAKYTWYKRNQSLPLSSGDIYHFTSISSEDRGIYYCKSEDHYSVDVFVDVQYPPNLPSVSVSPSEIVEGSSVNLTCSSDANPAANYTWYKENEESPKASGQIFTITDIRAEHSGIYYCEVQNIRGRHNSTLHLTLSTGTFITFKGLMATLESYIYRGKQKSKSRRKH</sequence>
<evidence type="ECO:0000313" key="3">
    <source>
        <dbReference type="Proteomes" id="UP000265040"/>
    </source>
</evidence>
<dbReference type="SUPFAM" id="SSF48726">
    <property type="entry name" value="Immunoglobulin"/>
    <property type="match status" value="3"/>
</dbReference>
<dbReference type="SMART" id="SM00408">
    <property type="entry name" value="IGc2"/>
    <property type="match status" value="2"/>
</dbReference>
<dbReference type="PANTHER" id="PTHR46013">
    <property type="entry name" value="VASCULAR CELL ADHESION MOLECULE 1"/>
    <property type="match status" value="1"/>
</dbReference>
<dbReference type="InterPro" id="IPR013783">
    <property type="entry name" value="Ig-like_fold"/>
</dbReference>